<comment type="similarity">
    <text evidence="1 4">Belongs to the bacterial solute-binding protein 9 family.</text>
</comment>
<dbReference type="InterPro" id="IPR006127">
    <property type="entry name" value="ZnuA-like"/>
</dbReference>
<evidence type="ECO:0000313" key="7">
    <source>
        <dbReference type="Proteomes" id="UP000011721"/>
    </source>
</evidence>
<keyword evidence="7" id="KW-1185">Reference proteome</keyword>
<dbReference type="AlphaFoldDB" id="M1PPS8"/>
<keyword evidence="3 5" id="KW-0732">Signal</keyword>
<dbReference type="RefSeq" id="WP_015404092.1">
    <property type="nucleotide sequence ID" value="NC_020304.1"/>
</dbReference>
<keyword evidence="2 4" id="KW-0813">Transport</keyword>
<dbReference type="KEGG" id="dsf:UWK_01844"/>
<dbReference type="InterPro" id="IPR050492">
    <property type="entry name" value="Bact_metal-bind_prot9"/>
</dbReference>
<dbReference type="GO" id="GO:0007155">
    <property type="term" value="P:cell adhesion"/>
    <property type="evidence" value="ECO:0007669"/>
    <property type="project" value="InterPro"/>
</dbReference>
<name>M1PPS8_DESSD</name>
<evidence type="ECO:0000256" key="5">
    <source>
        <dbReference type="SAM" id="SignalP"/>
    </source>
</evidence>
<dbReference type="HOGENOM" id="CLU_016838_1_0_7"/>
<dbReference type="STRING" id="1167006.UWK_01844"/>
<accession>M1PPS8</accession>
<evidence type="ECO:0000256" key="1">
    <source>
        <dbReference type="ARBA" id="ARBA00011028"/>
    </source>
</evidence>
<proteinExistence type="inferred from homology"/>
<dbReference type="GO" id="GO:0030001">
    <property type="term" value="P:metal ion transport"/>
    <property type="evidence" value="ECO:0007669"/>
    <property type="project" value="InterPro"/>
</dbReference>
<dbReference type="Pfam" id="PF01297">
    <property type="entry name" value="ZnuA"/>
    <property type="match status" value="1"/>
</dbReference>
<dbReference type="InterPro" id="IPR006129">
    <property type="entry name" value="AdhesinB"/>
</dbReference>
<dbReference type="InterPro" id="IPR006128">
    <property type="entry name" value="Lipoprotein_PsaA-like"/>
</dbReference>
<evidence type="ECO:0000256" key="4">
    <source>
        <dbReference type="RuleBase" id="RU003512"/>
    </source>
</evidence>
<dbReference type="PATRIC" id="fig|1167006.5.peg.2029"/>
<protein>
    <submittedName>
        <fullName evidence="6">ABC-type metal ion transport system, periplasmic component/surface adhesin</fullName>
    </submittedName>
</protein>
<dbReference type="Proteomes" id="UP000011721">
    <property type="component" value="Chromosome"/>
</dbReference>
<organism evidence="6 7">
    <name type="scientific">Desulfocapsa sulfexigens (strain DSM 10523 / SB164P1)</name>
    <dbReference type="NCBI Taxonomy" id="1167006"/>
    <lineage>
        <taxon>Bacteria</taxon>
        <taxon>Pseudomonadati</taxon>
        <taxon>Thermodesulfobacteriota</taxon>
        <taxon>Desulfobulbia</taxon>
        <taxon>Desulfobulbales</taxon>
        <taxon>Desulfocapsaceae</taxon>
        <taxon>Desulfocapsa</taxon>
    </lineage>
</organism>
<dbReference type="Gene3D" id="3.40.50.1980">
    <property type="entry name" value="Nitrogenase molybdenum iron protein domain"/>
    <property type="match status" value="2"/>
</dbReference>
<evidence type="ECO:0000256" key="2">
    <source>
        <dbReference type="ARBA" id="ARBA00022448"/>
    </source>
</evidence>
<evidence type="ECO:0000313" key="6">
    <source>
        <dbReference type="EMBL" id="AGF78401.1"/>
    </source>
</evidence>
<dbReference type="PRINTS" id="PR00691">
    <property type="entry name" value="ADHESINB"/>
</dbReference>
<dbReference type="PANTHER" id="PTHR42953">
    <property type="entry name" value="HIGH-AFFINITY ZINC UPTAKE SYSTEM PROTEIN ZNUA-RELATED"/>
    <property type="match status" value="1"/>
</dbReference>
<dbReference type="GO" id="GO:0046872">
    <property type="term" value="F:metal ion binding"/>
    <property type="evidence" value="ECO:0007669"/>
    <property type="project" value="InterPro"/>
</dbReference>
<dbReference type="eggNOG" id="COG0803">
    <property type="taxonomic scope" value="Bacteria"/>
</dbReference>
<gene>
    <name evidence="6" type="ordered locus">UWK_01844</name>
</gene>
<dbReference type="PANTHER" id="PTHR42953:SF3">
    <property type="entry name" value="HIGH-AFFINITY ZINC UPTAKE SYSTEM PROTEIN ZNUA"/>
    <property type="match status" value="1"/>
</dbReference>
<dbReference type="PRINTS" id="PR00690">
    <property type="entry name" value="ADHESNFAMILY"/>
</dbReference>
<dbReference type="EMBL" id="CP003985">
    <property type="protein sequence ID" value="AGF78401.1"/>
    <property type="molecule type" value="Genomic_DNA"/>
</dbReference>
<reference evidence="7" key="1">
    <citation type="journal article" date="2013" name="Stand. Genomic Sci.">
        <title>Complete genome sequence of Desulfocapsa sulfexigens, a marine deltaproteobacterium specialized in disproportionating inorganic sulfur compounds.</title>
        <authorList>
            <person name="Finster K.W."/>
            <person name="Kjeldsen K.U."/>
            <person name="Kube M."/>
            <person name="Reinhardt R."/>
            <person name="Mussmann M."/>
            <person name="Amann R."/>
            <person name="Schreiber L."/>
        </authorList>
    </citation>
    <scope>NUCLEOTIDE SEQUENCE [LARGE SCALE GENOMIC DNA]</scope>
    <source>
        <strain evidence="7">DSM 10523 / SB164P1</strain>
    </source>
</reference>
<sequence>MNYRYWWVFLLAFLFCFPVQLSAETSAKLDVFVSIPPQKWLCEQLGGGHLVIHLLVAQGQEPHAFEPTPRQIQALSGAGVFFTAGMEFEQEITRRLQAGAPSLQIIDTSNDIEKISINGAGHDHDHAEMLDPHVWLSPPNLKSMAGVMTAALGHKDPENKRVYDANLEKLNARLDALDQVVMEDLAAFQGASFFVFHPAFGYFAHRYHLQQVAVETGGKSPTPKQLFALIKKAKKDGVKVIFVQPQFDPRSAEKVATAIGGKVITLDPLAENSVDNIRIMAEKIADALTGRTK</sequence>
<evidence type="ECO:0000256" key="3">
    <source>
        <dbReference type="ARBA" id="ARBA00022729"/>
    </source>
</evidence>
<feature type="chain" id="PRO_5004016513" evidence="5">
    <location>
        <begin position="24"/>
        <end position="293"/>
    </location>
</feature>
<feature type="signal peptide" evidence="5">
    <location>
        <begin position="1"/>
        <end position="23"/>
    </location>
</feature>
<dbReference type="SUPFAM" id="SSF53807">
    <property type="entry name" value="Helical backbone' metal receptor"/>
    <property type="match status" value="1"/>
</dbReference>